<dbReference type="VEuPathDB" id="AmoebaDB:DICPUDRAFT_158631"/>
<protein>
    <submittedName>
        <fullName evidence="2">Uncharacterized protein</fullName>
    </submittedName>
</protein>
<organism evidence="2 3">
    <name type="scientific">Dictyostelium purpureum</name>
    <name type="common">Slime mold</name>
    <dbReference type="NCBI Taxonomy" id="5786"/>
    <lineage>
        <taxon>Eukaryota</taxon>
        <taxon>Amoebozoa</taxon>
        <taxon>Evosea</taxon>
        <taxon>Eumycetozoa</taxon>
        <taxon>Dictyostelia</taxon>
        <taxon>Dictyosteliales</taxon>
        <taxon>Dictyosteliaceae</taxon>
        <taxon>Dictyostelium</taxon>
    </lineage>
</organism>
<dbReference type="InParanoid" id="F1A238"/>
<reference evidence="3" key="1">
    <citation type="journal article" date="2011" name="Genome Biol.">
        <title>Comparative genomics of the social amoebae Dictyostelium discoideum and Dictyostelium purpureum.</title>
        <authorList>
            <consortium name="US DOE Joint Genome Institute (JGI-PGF)"/>
            <person name="Sucgang R."/>
            <person name="Kuo A."/>
            <person name="Tian X."/>
            <person name="Salerno W."/>
            <person name="Parikh A."/>
            <person name="Feasley C.L."/>
            <person name="Dalin E."/>
            <person name="Tu H."/>
            <person name="Huang E."/>
            <person name="Barry K."/>
            <person name="Lindquist E."/>
            <person name="Shapiro H."/>
            <person name="Bruce D."/>
            <person name="Schmutz J."/>
            <person name="Salamov A."/>
            <person name="Fey P."/>
            <person name="Gaudet P."/>
            <person name="Anjard C."/>
            <person name="Babu M.M."/>
            <person name="Basu S."/>
            <person name="Bushmanova Y."/>
            <person name="van der Wel H."/>
            <person name="Katoh-Kurasawa M."/>
            <person name="Dinh C."/>
            <person name="Coutinho P.M."/>
            <person name="Saito T."/>
            <person name="Elias M."/>
            <person name="Schaap P."/>
            <person name="Kay R.R."/>
            <person name="Henrissat B."/>
            <person name="Eichinger L."/>
            <person name="Rivero F."/>
            <person name="Putnam N.H."/>
            <person name="West C.M."/>
            <person name="Loomis W.F."/>
            <person name="Chisholm R.L."/>
            <person name="Shaulsky G."/>
            <person name="Strassmann J.E."/>
            <person name="Queller D.C."/>
            <person name="Kuspa A."/>
            <person name="Grigoriev I.V."/>
        </authorList>
    </citation>
    <scope>NUCLEOTIDE SEQUENCE [LARGE SCALE GENOMIC DNA]</scope>
    <source>
        <strain evidence="3">QSDP1</strain>
    </source>
</reference>
<dbReference type="GeneID" id="10505048"/>
<name>F1A238_DICPU</name>
<dbReference type="AlphaFoldDB" id="F1A238"/>
<dbReference type="RefSeq" id="XP_003293730.1">
    <property type="nucleotide sequence ID" value="XM_003293682.1"/>
</dbReference>
<gene>
    <name evidence="2" type="ORF">DICPUDRAFT_158631</name>
</gene>
<feature type="region of interest" description="Disordered" evidence="1">
    <location>
        <begin position="1"/>
        <end position="21"/>
    </location>
</feature>
<accession>F1A238</accession>
<evidence type="ECO:0000313" key="2">
    <source>
        <dbReference type="EMBL" id="EGC29737.1"/>
    </source>
</evidence>
<dbReference type="Proteomes" id="UP000001064">
    <property type="component" value="Unassembled WGS sequence"/>
</dbReference>
<proteinExistence type="predicted"/>
<dbReference type="EMBL" id="GL871396">
    <property type="protein sequence ID" value="EGC29737.1"/>
    <property type="molecule type" value="Genomic_DNA"/>
</dbReference>
<evidence type="ECO:0000313" key="3">
    <source>
        <dbReference type="Proteomes" id="UP000001064"/>
    </source>
</evidence>
<sequence>MSILRSITSISKTSNNLNSNSNSLVNKVASGYPLSNSDQSINENQYWLSKKPTVTFISIYNIFRIPAYV</sequence>
<evidence type="ECO:0000256" key="1">
    <source>
        <dbReference type="SAM" id="MobiDB-lite"/>
    </source>
</evidence>
<keyword evidence="3" id="KW-1185">Reference proteome</keyword>
<dbReference type="KEGG" id="dpp:DICPUDRAFT_158631"/>